<protein>
    <submittedName>
        <fullName evidence="16">Protein kinase-like domain</fullName>
    </submittedName>
</protein>
<dbReference type="Gene3D" id="1.10.510.10">
    <property type="entry name" value="Transferase(Phosphotransferase) domain 1"/>
    <property type="match status" value="1"/>
</dbReference>
<dbReference type="InterPro" id="IPR003959">
    <property type="entry name" value="ATPase_AAA_core"/>
</dbReference>
<dbReference type="InterPro" id="IPR013748">
    <property type="entry name" value="Rep_factorC_C"/>
</dbReference>
<dbReference type="SMART" id="SM00220">
    <property type="entry name" value="S_TKc"/>
    <property type="match status" value="1"/>
</dbReference>
<keyword evidence="5" id="KW-0808">Transferase</keyword>
<dbReference type="SUPFAM" id="SSF56112">
    <property type="entry name" value="Protein kinase-like (PK-like)"/>
    <property type="match status" value="1"/>
</dbReference>
<comment type="similarity">
    <text evidence="2">Belongs to the activator 1 small subunits family.</text>
</comment>
<dbReference type="GO" id="GO:0003677">
    <property type="term" value="F:DNA binding"/>
    <property type="evidence" value="ECO:0007669"/>
    <property type="project" value="InterPro"/>
</dbReference>
<dbReference type="GO" id="GO:0016887">
    <property type="term" value="F:ATP hydrolysis activity"/>
    <property type="evidence" value="ECO:0007669"/>
    <property type="project" value="InterPro"/>
</dbReference>
<dbReference type="Gene3D" id="3.40.50.300">
    <property type="entry name" value="P-loop containing nucleotide triphosphate hydrolases"/>
    <property type="match status" value="1"/>
</dbReference>
<dbReference type="GO" id="GO:0006260">
    <property type="term" value="P:DNA replication"/>
    <property type="evidence" value="ECO:0007669"/>
    <property type="project" value="UniProtKB-KW"/>
</dbReference>
<dbReference type="Pfam" id="PF00004">
    <property type="entry name" value="AAA"/>
    <property type="match status" value="1"/>
</dbReference>
<evidence type="ECO:0000313" key="16">
    <source>
        <dbReference type="EMBL" id="KRX11179.1"/>
    </source>
</evidence>
<keyword evidence="7 11" id="KW-0547">Nucleotide-binding</keyword>
<dbReference type="FunFam" id="3.40.50.300:FF:000129">
    <property type="entry name" value="Replication factor C subunit 5"/>
    <property type="match status" value="1"/>
</dbReference>
<keyword evidence="10" id="KW-0539">Nucleus</keyword>
<dbReference type="PROSITE" id="PS00107">
    <property type="entry name" value="PROTEIN_KINASE_ATP"/>
    <property type="match status" value="1"/>
</dbReference>
<dbReference type="Gene3D" id="1.20.272.10">
    <property type="match status" value="1"/>
</dbReference>
<feature type="binding site" evidence="11">
    <location>
        <position position="112"/>
    </location>
    <ligand>
        <name>ATP</name>
        <dbReference type="ChEBI" id="CHEBI:30616"/>
    </ligand>
</feature>
<dbReference type="InterPro" id="IPR000961">
    <property type="entry name" value="AGC-kinase_C"/>
</dbReference>
<dbReference type="PROSITE" id="PS51285">
    <property type="entry name" value="AGC_KINASE_CTER"/>
    <property type="match status" value="1"/>
</dbReference>
<name>A0A0V0R9N3_PSEPJ</name>
<evidence type="ECO:0000259" key="14">
    <source>
        <dbReference type="PROSITE" id="PS50011"/>
    </source>
</evidence>
<evidence type="ECO:0000256" key="12">
    <source>
        <dbReference type="SAM" id="Coils"/>
    </source>
</evidence>
<dbReference type="PANTHER" id="PTHR24351">
    <property type="entry name" value="RIBOSOMAL PROTEIN S6 KINASE"/>
    <property type="match status" value="1"/>
</dbReference>
<dbReference type="FunFam" id="1.10.510.10:FF:000008">
    <property type="entry name" value="Non-specific serine/threonine protein kinase"/>
    <property type="match status" value="1"/>
</dbReference>
<evidence type="ECO:0000256" key="13">
    <source>
        <dbReference type="SAM" id="MobiDB-lite"/>
    </source>
</evidence>
<evidence type="ECO:0000313" key="17">
    <source>
        <dbReference type="Proteomes" id="UP000054937"/>
    </source>
</evidence>
<dbReference type="SUPFAM" id="SSF52540">
    <property type="entry name" value="P-loop containing nucleoside triphosphate hydrolases"/>
    <property type="match status" value="1"/>
</dbReference>
<evidence type="ECO:0000256" key="8">
    <source>
        <dbReference type="ARBA" id="ARBA00022777"/>
    </source>
</evidence>
<reference evidence="16 17" key="1">
    <citation type="journal article" date="2015" name="Sci. Rep.">
        <title>Genome of the facultative scuticociliatosis pathogen Pseudocohnilembus persalinus provides insight into its virulence through horizontal gene transfer.</title>
        <authorList>
            <person name="Xiong J."/>
            <person name="Wang G."/>
            <person name="Cheng J."/>
            <person name="Tian M."/>
            <person name="Pan X."/>
            <person name="Warren A."/>
            <person name="Jiang C."/>
            <person name="Yuan D."/>
            <person name="Miao W."/>
        </authorList>
    </citation>
    <scope>NUCLEOTIDE SEQUENCE [LARGE SCALE GENOMIC DNA]</scope>
    <source>
        <strain evidence="16">36N120E</strain>
    </source>
</reference>
<comment type="subcellular location">
    <subcellularLocation>
        <location evidence="1">Nucleus</location>
    </subcellularLocation>
</comment>
<dbReference type="InterPro" id="IPR008921">
    <property type="entry name" value="DNA_pol3_clamp-load_cplx_C"/>
</dbReference>
<keyword evidence="17" id="KW-1185">Reference proteome</keyword>
<dbReference type="Pfam" id="PF08542">
    <property type="entry name" value="Rep_fac_C"/>
    <property type="match status" value="1"/>
</dbReference>
<dbReference type="CDD" id="cd00009">
    <property type="entry name" value="AAA"/>
    <property type="match status" value="1"/>
</dbReference>
<feature type="region of interest" description="Disordered" evidence="13">
    <location>
        <begin position="453"/>
        <end position="492"/>
    </location>
</feature>
<evidence type="ECO:0000256" key="11">
    <source>
        <dbReference type="PROSITE-ProRule" id="PRU10141"/>
    </source>
</evidence>
<dbReference type="InterPro" id="IPR003593">
    <property type="entry name" value="AAA+_ATPase"/>
</dbReference>
<feature type="domain" description="AGC-kinase C-terminal" evidence="15">
    <location>
        <begin position="342"/>
        <end position="412"/>
    </location>
</feature>
<dbReference type="Gene3D" id="3.30.200.20">
    <property type="entry name" value="Phosphorylase Kinase, domain 1"/>
    <property type="match status" value="1"/>
</dbReference>
<dbReference type="PROSITE" id="PS00108">
    <property type="entry name" value="PROTEIN_KINASE_ST"/>
    <property type="match status" value="1"/>
</dbReference>
<evidence type="ECO:0000259" key="15">
    <source>
        <dbReference type="PROSITE" id="PS51285"/>
    </source>
</evidence>
<evidence type="ECO:0000256" key="4">
    <source>
        <dbReference type="ARBA" id="ARBA00022553"/>
    </source>
</evidence>
<evidence type="ECO:0000256" key="1">
    <source>
        <dbReference type="ARBA" id="ARBA00004123"/>
    </source>
</evidence>
<dbReference type="InterPro" id="IPR008271">
    <property type="entry name" value="Ser/Thr_kinase_AS"/>
</dbReference>
<dbReference type="InterPro" id="IPR017441">
    <property type="entry name" value="Protein_kinase_ATP_BS"/>
</dbReference>
<dbReference type="SMART" id="SM00382">
    <property type="entry name" value="AAA"/>
    <property type="match status" value="1"/>
</dbReference>
<feature type="compositionally biased region" description="Low complexity" evidence="13">
    <location>
        <begin position="458"/>
        <end position="470"/>
    </location>
</feature>
<evidence type="ECO:0000256" key="10">
    <source>
        <dbReference type="ARBA" id="ARBA00023242"/>
    </source>
</evidence>
<dbReference type="FunFam" id="3.30.200.20:FF:000537">
    <property type="entry name" value="Non-specific serine/threonine protein kinase"/>
    <property type="match status" value="1"/>
</dbReference>
<dbReference type="GO" id="GO:0005634">
    <property type="term" value="C:nucleus"/>
    <property type="evidence" value="ECO:0007669"/>
    <property type="project" value="UniProtKB-SubCell"/>
</dbReference>
<dbReference type="PROSITE" id="PS50011">
    <property type="entry name" value="PROTEIN_KINASE_DOM"/>
    <property type="match status" value="1"/>
</dbReference>
<evidence type="ECO:0000256" key="9">
    <source>
        <dbReference type="ARBA" id="ARBA00022840"/>
    </source>
</evidence>
<organism evidence="16 17">
    <name type="scientific">Pseudocohnilembus persalinus</name>
    <name type="common">Ciliate</name>
    <dbReference type="NCBI Taxonomy" id="266149"/>
    <lineage>
        <taxon>Eukaryota</taxon>
        <taxon>Sar</taxon>
        <taxon>Alveolata</taxon>
        <taxon>Ciliophora</taxon>
        <taxon>Intramacronucleata</taxon>
        <taxon>Oligohymenophorea</taxon>
        <taxon>Scuticociliatia</taxon>
        <taxon>Philasterida</taxon>
        <taxon>Pseudocohnilembidae</taxon>
        <taxon>Pseudocohnilembus</taxon>
    </lineage>
</organism>
<keyword evidence="12" id="KW-0175">Coiled coil</keyword>
<evidence type="ECO:0000256" key="7">
    <source>
        <dbReference type="ARBA" id="ARBA00022741"/>
    </source>
</evidence>
<keyword evidence="6" id="KW-0235">DNA replication</keyword>
<keyword evidence="9 11" id="KW-0067">ATP-binding</keyword>
<keyword evidence="4" id="KW-0597">Phosphoprotein</keyword>
<dbReference type="OrthoDB" id="63267at2759"/>
<dbReference type="CDD" id="cd05123">
    <property type="entry name" value="STKc_AGC"/>
    <property type="match status" value="1"/>
</dbReference>
<dbReference type="NCBIfam" id="NF001679">
    <property type="entry name" value="PRK00440.1"/>
    <property type="match status" value="1"/>
</dbReference>
<evidence type="ECO:0000256" key="3">
    <source>
        <dbReference type="ARBA" id="ARBA00022527"/>
    </source>
</evidence>
<dbReference type="SUPFAM" id="SSF48019">
    <property type="entry name" value="post-AAA+ oligomerization domain-like"/>
    <property type="match status" value="1"/>
</dbReference>
<dbReference type="InParanoid" id="A0A0V0R9N3"/>
<proteinExistence type="inferred from homology"/>
<evidence type="ECO:0000256" key="2">
    <source>
        <dbReference type="ARBA" id="ARBA00005378"/>
    </source>
</evidence>
<feature type="region of interest" description="Disordered" evidence="13">
    <location>
        <begin position="730"/>
        <end position="766"/>
    </location>
</feature>
<evidence type="ECO:0000256" key="6">
    <source>
        <dbReference type="ARBA" id="ARBA00022705"/>
    </source>
</evidence>
<dbReference type="EMBL" id="LDAU01000005">
    <property type="protein sequence ID" value="KRX11179.1"/>
    <property type="molecule type" value="Genomic_DNA"/>
</dbReference>
<feature type="compositionally biased region" description="Basic and acidic residues" evidence="13">
    <location>
        <begin position="413"/>
        <end position="430"/>
    </location>
</feature>
<evidence type="ECO:0000256" key="5">
    <source>
        <dbReference type="ARBA" id="ARBA00022679"/>
    </source>
</evidence>
<dbReference type="AlphaFoldDB" id="A0A0V0R9N3"/>
<feature type="compositionally biased region" description="Low complexity" evidence="13">
    <location>
        <begin position="735"/>
        <end position="746"/>
    </location>
</feature>
<dbReference type="InterPro" id="IPR045270">
    <property type="entry name" value="STKc_AGC"/>
</dbReference>
<feature type="coiled-coil region" evidence="12">
    <location>
        <begin position="622"/>
        <end position="649"/>
    </location>
</feature>
<feature type="region of interest" description="Disordered" evidence="13">
    <location>
        <begin position="412"/>
        <end position="435"/>
    </location>
</feature>
<keyword evidence="3" id="KW-0723">Serine/threonine-protein kinase</keyword>
<dbReference type="FunFam" id="1.20.272.10:FF:000004">
    <property type="entry name" value="Replication factor C subunit 5"/>
    <property type="match status" value="1"/>
</dbReference>
<feature type="domain" description="Protein kinase" evidence="14">
    <location>
        <begin position="79"/>
        <end position="341"/>
    </location>
</feature>
<keyword evidence="8 16" id="KW-0418">Kinase</keyword>
<dbReference type="Proteomes" id="UP000054937">
    <property type="component" value="Unassembled WGS sequence"/>
</dbReference>
<sequence>MGLCQSKEETLNEKKETQCTIQSYENNIKKSFQIMPEREFESQVMPKESLENIKDSRFCSLIDPEQNDNTRVKICIDDFEILKNLGKGSFGKVLLVRYKENQQFYAMKIILKEKITNQKQKTHAITERYILEKIDFPFIVQLHYSFQNKTKLYLAVDYMSGGELFFHLKKNKGMKFSETQTRFYAAEILLALEHLHKNNIIYRDLKPENILLDEKGHIKVTDFGLSKQILNFKQHAHSMCGTPEYLAPEILLSGPQGHDKTCDWWSFGSVIYEMLCGAPPHYCEDKKLMFKRNCQVPIPYPRQYFSDKAISLLSQLLVVNPKKRLGYGEQDAKSIKEHEFFNGIDFDKLLKKEITPPIDITKMNSFQFFDQNFVKQQPKDTPVDSSKYNFPKSIEQFPDFTYCREVLNNKDNSMAKKSSDNSYDKLKTNEKQQSSIQNQINSIKIQLNFQNTDKDSLNNNRHSNNVNNNQQHDEIQEEDEEQNFSTKKNTRDLQSPLKLASVLKNQSNLMKPQILVHSQTLNLQKDKENENKQENPLIKLEKNNSNLFHNSLQNDFNMKEQLAQKEQIEQENLYIGQEFHKLNIQNSEQNYNLMKSQDDSIMNSVENSKLTPLNSNKSLSYVNSYKKKNNNQNKNKNQYNINSEQKQQNSLNKNQNMQNNVQKNEFVLDTDFDDLSPNNIYNSESENGNVLNECKQSNINKKKQQNQIQQDQYLQQNINNTKKNVILQNDENKDNSNNNDTGSNQQENTNYAYKSSKEKSESQQTLSLDYSKRKFQKVKLSKKETDYTQDEKKTQTPVLENFNQFFAENKLIPNGKKSEIISEKEKWEYEQYFQNKKNNMDKIKYLKNKTNSKSLSPMQTNKQDNLPWVEKYRPSKLEDLIAHESIVQTIEKFVDENRLPNLLFYGPPGTGKTSTIIALAKQIYGDAYKSNVLEMNASDERGINSVREVIKDFVSTSQISFKKVVGPRRPKLVILDEADNMTNAAQFALRRLIEKFSNNARFCLICNYVSKIIPALQSRCTRFKFRHLDLQQAKPRIQEICENEGINCTEKGVIAAFALCEGDMRRVVNMLQSLSLSQSKSKANVVIDDQYVYNYTGNITPQDIEQINNILMTENIQNAYKLIKEMQIVKGISLQVIIKDLNLFLIEVDMDTRMKEFIIQRLADIEYRMSINGDEKVQLLSLIGAYVETRQTVDYNRQKN</sequence>
<comment type="caution">
    <text evidence="16">The sequence shown here is derived from an EMBL/GenBank/DDBJ whole genome shotgun (WGS) entry which is preliminary data.</text>
</comment>
<dbReference type="Gene3D" id="1.10.8.60">
    <property type="match status" value="1"/>
</dbReference>
<accession>A0A0V0R9N3</accession>
<dbReference type="GO" id="GO:0004674">
    <property type="term" value="F:protein serine/threonine kinase activity"/>
    <property type="evidence" value="ECO:0007669"/>
    <property type="project" value="UniProtKB-KW"/>
</dbReference>
<dbReference type="InterPro" id="IPR000719">
    <property type="entry name" value="Prot_kinase_dom"/>
</dbReference>
<dbReference type="GO" id="GO:0005524">
    <property type="term" value="F:ATP binding"/>
    <property type="evidence" value="ECO:0007669"/>
    <property type="project" value="UniProtKB-UniRule"/>
</dbReference>
<dbReference type="Pfam" id="PF00069">
    <property type="entry name" value="Pkinase"/>
    <property type="match status" value="1"/>
</dbReference>
<dbReference type="InterPro" id="IPR011009">
    <property type="entry name" value="Kinase-like_dom_sf"/>
</dbReference>
<gene>
    <name evidence="16" type="ORF">PPERSA_10111</name>
</gene>
<dbReference type="InterPro" id="IPR027417">
    <property type="entry name" value="P-loop_NTPase"/>
</dbReference>